<dbReference type="AlphaFoldDB" id="A0A0N4ZIH2"/>
<accession>A0A0N4ZIH2</accession>
<evidence type="ECO:0000313" key="1">
    <source>
        <dbReference type="Proteomes" id="UP000038045"/>
    </source>
</evidence>
<organism evidence="1 2">
    <name type="scientific">Parastrongyloides trichosuri</name>
    <name type="common">Possum-specific nematode worm</name>
    <dbReference type="NCBI Taxonomy" id="131310"/>
    <lineage>
        <taxon>Eukaryota</taxon>
        <taxon>Metazoa</taxon>
        <taxon>Ecdysozoa</taxon>
        <taxon>Nematoda</taxon>
        <taxon>Chromadorea</taxon>
        <taxon>Rhabditida</taxon>
        <taxon>Tylenchina</taxon>
        <taxon>Panagrolaimomorpha</taxon>
        <taxon>Strongyloidoidea</taxon>
        <taxon>Strongyloididae</taxon>
        <taxon>Parastrongyloides</taxon>
    </lineage>
</organism>
<dbReference type="PANTHER" id="PTHR37431">
    <property type="entry name" value="PROTEIN CBG06927"/>
    <property type="match status" value="1"/>
</dbReference>
<dbReference type="PANTHER" id="PTHR37431:SF3">
    <property type="entry name" value="DUF19 DOMAIN-CONTAINING PROTEIN"/>
    <property type="match status" value="1"/>
</dbReference>
<dbReference type="WBParaSite" id="PTRK_0000772700.1">
    <property type="protein sequence ID" value="PTRK_0000772700.1"/>
    <property type="gene ID" value="PTRK_0000772700"/>
</dbReference>
<name>A0A0N4ZIH2_PARTI</name>
<protein>
    <submittedName>
        <fullName evidence="2">DUF19 domain-containing protein</fullName>
    </submittedName>
</protein>
<sequence>MGEKTTHEFCPHIYNEQIQNCVLPVSQYAKILHQQNGDGKSTTGFDQAISIPKVGKDVFQELCRLIRSFDSCVLELREQCPKHITINLIDASYGYLCNEGYNTFLNSAECLMELDLEPGIKKCHDETLNDIENVNGMSEITLHSKLDRMCGALNYFSSCVKNPIKEKCGNEAWLVIHQVLKDTTKTLMPGCLFNGNHHHHTKKVHIHENKDRHHVEFNAHGNKIDDKEDNIDKDESQTFDNDIKVDTFVEKINARVQDRMDVVTIKTYNPSPFENDDNIKMNHEKYQREEHFHTRSKNFSDNNKINIMLKLLTIILYLYKIYQI</sequence>
<reference evidence="2" key="1">
    <citation type="submission" date="2017-02" db="UniProtKB">
        <authorList>
            <consortium name="WormBaseParasite"/>
        </authorList>
    </citation>
    <scope>IDENTIFICATION</scope>
</reference>
<dbReference type="Proteomes" id="UP000038045">
    <property type="component" value="Unplaced"/>
</dbReference>
<proteinExistence type="predicted"/>
<evidence type="ECO:0000313" key="2">
    <source>
        <dbReference type="WBParaSite" id="PTRK_0000772700.1"/>
    </source>
</evidence>
<keyword evidence="1" id="KW-1185">Reference proteome</keyword>